<organism evidence="1 2">
    <name type="scientific">Dreissena polymorpha</name>
    <name type="common">Zebra mussel</name>
    <name type="synonym">Mytilus polymorpha</name>
    <dbReference type="NCBI Taxonomy" id="45954"/>
    <lineage>
        <taxon>Eukaryota</taxon>
        <taxon>Metazoa</taxon>
        <taxon>Spiralia</taxon>
        <taxon>Lophotrochozoa</taxon>
        <taxon>Mollusca</taxon>
        <taxon>Bivalvia</taxon>
        <taxon>Autobranchia</taxon>
        <taxon>Heteroconchia</taxon>
        <taxon>Euheterodonta</taxon>
        <taxon>Imparidentia</taxon>
        <taxon>Neoheterodontei</taxon>
        <taxon>Myida</taxon>
        <taxon>Dreissenoidea</taxon>
        <taxon>Dreissenidae</taxon>
        <taxon>Dreissena</taxon>
    </lineage>
</organism>
<name>A0A9D4IZA3_DREPO</name>
<sequence>MGHACSKVQYGVSVPSLPVKSVAEGTLTGPLSLGVRDPERTKLGRLVRPRWVTHAESAIWRLSAIASGESVAEGTLTGPLSLGTCSPRWVTHAESAIWRLSAIASGESVAEGTLTGPYWPRYPIIGAYDRDYLSEYVTQSDETWQTCSPRWVTHAESAIWRLSAIASGESVAEGTLTGPYWPRYPIIGAYDRDYLSEYVTQSDETWQTCSPRWVTHAESAIWRLSAIASGESVAEGTLTGPYWPRYPIIGAYDRDYLSEYVTQSDETWQTCSPRWVTHAESAIWRLSAIASGESVAEGTLTGPYWPRYPIIGAYDRDYLSEYVTQSDETWQTCSPRWVTHAESAIWRLSAIASGESVAEGTLTGPYWPRYPIIGAYDRDYLSEYVTQSDETWQTCSPRWVTHAESAIWRLSAIASGESVAEGAYDRDYLSEYVTQSDETWQTCSPRWVTHAESAIWRLSAIASGESVAEGAYDRDYLSEYVTQSDETWQTCSPRWVTHAESAIWRLSAIASGESVAEGTLTGPYWPRYPIIGAYDRDYLSEYVTQSDETWQTCSPRWVTHAESAIWRLSAIASGESVAEGTLTGPYWPRYPIIGAYDRDYLSEYVTQSDETWQTCSPRWVTHAESAIWRLSAIASGESVAEGTLTGPYWPRYPIIGAYDRDYLSEYVTQSDETWQTCSPRWVTHAESAIWRLSAIASGESVAEGTLTGPYWPRYPIIGAYDRDYLSEYVTQSDETWQTCSPRWVTHAESAIWRLSAIASGESVAEGTLTGPYWPRYPIIGAYDRDYLSEYVTQSDRKLGRLVRPDGSRMPKVQYGVSVPSLPVKVSPKYVTQSDETWQTCSPRWVTHAESAIWRLSAIASGESVAEGTLTGPYWPRYPIIGAYDRDYLSEYVTQSDETWQTCSPRWVTHAESAIWRLSAIASGESVAEGAYDRDYLSEYVTQSDETWQTCSPRWVTHAESAIWRLSAIASDESVAEDAIQLLQEP</sequence>
<proteinExistence type="predicted"/>
<evidence type="ECO:0000313" key="2">
    <source>
        <dbReference type="Proteomes" id="UP000828390"/>
    </source>
</evidence>
<reference evidence="1" key="1">
    <citation type="journal article" date="2019" name="bioRxiv">
        <title>The Genome of the Zebra Mussel, Dreissena polymorpha: A Resource for Invasive Species Research.</title>
        <authorList>
            <person name="McCartney M.A."/>
            <person name="Auch B."/>
            <person name="Kono T."/>
            <person name="Mallez S."/>
            <person name="Zhang Y."/>
            <person name="Obille A."/>
            <person name="Becker A."/>
            <person name="Abrahante J.E."/>
            <person name="Garbe J."/>
            <person name="Badalamenti J.P."/>
            <person name="Herman A."/>
            <person name="Mangelson H."/>
            <person name="Liachko I."/>
            <person name="Sullivan S."/>
            <person name="Sone E.D."/>
            <person name="Koren S."/>
            <person name="Silverstein K.A.T."/>
            <person name="Beckman K.B."/>
            <person name="Gohl D.M."/>
        </authorList>
    </citation>
    <scope>NUCLEOTIDE SEQUENCE</scope>
    <source>
        <strain evidence="1">Duluth1</strain>
        <tissue evidence="1">Whole animal</tissue>
    </source>
</reference>
<accession>A0A9D4IZA3</accession>
<gene>
    <name evidence="1" type="ORF">DPMN_147389</name>
</gene>
<keyword evidence="2" id="KW-1185">Reference proteome</keyword>
<evidence type="ECO:0000313" key="1">
    <source>
        <dbReference type="EMBL" id="KAH3793866.1"/>
    </source>
</evidence>
<reference evidence="1" key="2">
    <citation type="submission" date="2020-11" db="EMBL/GenBank/DDBJ databases">
        <authorList>
            <person name="McCartney M.A."/>
            <person name="Auch B."/>
            <person name="Kono T."/>
            <person name="Mallez S."/>
            <person name="Becker A."/>
            <person name="Gohl D.M."/>
            <person name="Silverstein K.A.T."/>
            <person name="Koren S."/>
            <person name="Bechman K.B."/>
            <person name="Herman A."/>
            <person name="Abrahante J.E."/>
            <person name="Garbe J."/>
        </authorList>
    </citation>
    <scope>NUCLEOTIDE SEQUENCE</scope>
    <source>
        <strain evidence="1">Duluth1</strain>
        <tissue evidence="1">Whole animal</tissue>
    </source>
</reference>
<comment type="caution">
    <text evidence="1">The sequence shown here is derived from an EMBL/GenBank/DDBJ whole genome shotgun (WGS) entry which is preliminary data.</text>
</comment>
<dbReference type="AlphaFoldDB" id="A0A9D4IZA3"/>
<protein>
    <submittedName>
        <fullName evidence="1">Uncharacterized protein</fullName>
    </submittedName>
</protein>
<dbReference type="EMBL" id="JAIWYP010000007">
    <property type="protein sequence ID" value="KAH3793866.1"/>
    <property type="molecule type" value="Genomic_DNA"/>
</dbReference>
<dbReference type="Proteomes" id="UP000828390">
    <property type="component" value="Unassembled WGS sequence"/>
</dbReference>